<gene>
    <name evidence="3" type="ORF">K435DRAFT_856665</name>
</gene>
<dbReference type="Proteomes" id="UP000297245">
    <property type="component" value="Unassembled WGS sequence"/>
</dbReference>
<reference evidence="3 4" key="1">
    <citation type="journal article" date="2019" name="Nat. Ecol. Evol.">
        <title>Megaphylogeny resolves global patterns of mushroom evolution.</title>
        <authorList>
            <person name="Varga T."/>
            <person name="Krizsan K."/>
            <person name="Foldi C."/>
            <person name="Dima B."/>
            <person name="Sanchez-Garcia M."/>
            <person name="Sanchez-Ramirez S."/>
            <person name="Szollosi G.J."/>
            <person name="Szarkandi J.G."/>
            <person name="Papp V."/>
            <person name="Albert L."/>
            <person name="Andreopoulos W."/>
            <person name="Angelini C."/>
            <person name="Antonin V."/>
            <person name="Barry K.W."/>
            <person name="Bougher N.L."/>
            <person name="Buchanan P."/>
            <person name="Buyck B."/>
            <person name="Bense V."/>
            <person name="Catcheside P."/>
            <person name="Chovatia M."/>
            <person name="Cooper J."/>
            <person name="Damon W."/>
            <person name="Desjardin D."/>
            <person name="Finy P."/>
            <person name="Geml J."/>
            <person name="Haridas S."/>
            <person name="Hughes K."/>
            <person name="Justo A."/>
            <person name="Karasinski D."/>
            <person name="Kautmanova I."/>
            <person name="Kiss B."/>
            <person name="Kocsube S."/>
            <person name="Kotiranta H."/>
            <person name="LaButti K.M."/>
            <person name="Lechner B.E."/>
            <person name="Liimatainen K."/>
            <person name="Lipzen A."/>
            <person name="Lukacs Z."/>
            <person name="Mihaltcheva S."/>
            <person name="Morgado L.N."/>
            <person name="Niskanen T."/>
            <person name="Noordeloos M.E."/>
            <person name="Ohm R.A."/>
            <person name="Ortiz-Santana B."/>
            <person name="Ovrebo C."/>
            <person name="Racz N."/>
            <person name="Riley R."/>
            <person name="Savchenko A."/>
            <person name="Shiryaev A."/>
            <person name="Soop K."/>
            <person name="Spirin V."/>
            <person name="Szebenyi C."/>
            <person name="Tomsovsky M."/>
            <person name="Tulloss R.E."/>
            <person name="Uehling J."/>
            <person name="Grigoriev I.V."/>
            <person name="Vagvolgyi C."/>
            <person name="Papp T."/>
            <person name="Martin F.M."/>
            <person name="Miettinen O."/>
            <person name="Hibbett D.S."/>
            <person name="Nagy L.G."/>
        </authorList>
    </citation>
    <scope>NUCLEOTIDE SEQUENCE [LARGE SCALE GENOMIC DNA]</scope>
    <source>
        <strain evidence="3 4">CBS 962.96</strain>
    </source>
</reference>
<feature type="compositionally biased region" description="Polar residues" evidence="1">
    <location>
        <begin position="139"/>
        <end position="155"/>
    </location>
</feature>
<accession>A0A4S8M7W7</accession>
<evidence type="ECO:0000313" key="3">
    <source>
        <dbReference type="EMBL" id="THU98426.1"/>
    </source>
</evidence>
<name>A0A4S8M7W7_DENBC</name>
<dbReference type="Gene3D" id="3.40.970.10">
    <property type="entry name" value="Ribonuclease H1, N-terminal domain"/>
    <property type="match status" value="1"/>
</dbReference>
<evidence type="ECO:0000259" key="2">
    <source>
        <dbReference type="Pfam" id="PF01693"/>
    </source>
</evidence>
<feature type="compositionally biased region" description="Low complexity" evidence="1">
    <location>
        <begin position="156"/>
        <end position="171"/>
    </location>
</feature>
<dbReference type="OrthoDB" id="2871083at2759"/>
<dbReference type="InterPro" id="IPR011320">
    <property type="entry name" value="RNase_H1_N"/>
</dbReference>
<dbReference type="EMBL" id="ML179136">
    <property type="protein sequence ID" value="THU98426.1"/>
    <property type="molecule type" value="Genomic_DNA"/>
</dbReference>
<evidence type="ECO:0000256" key="1">
    <source>
        <dbReference type="SAM" id="MobiDB-lite"/>
    </source>
</evidence>
<organism evidence="3 4">
    <name type="scientific">Dendrothele bispora (strain CBS 962.96)</name>
    <dbReference type="NCBI Taxonomy" id="1314807"/>
    <lineage>
        <taxon>Eukaryota</taxon>
        <taxon>Fungi</taxon>
        <taxon>Dikarya</taxon>
        <taxon>Basidiomycota</taxon>
        <taxon>Agaricomycotina</taxon>
        <taxon>Agaricomycetes</taxon>
        <taxon>Agaricomycetidae</taxon>
        <taxon>Agaricales</taxon>
        <taxon>Agaricales incertae sedis</taxon>
        <taxon>Dendrothele</taxon>
    </lineage>
</organism>
<feature type="domain" description="Ribonuclease H1 N-terminal" evidence="2">
    <location>
        <begin position="56"/>
        <end position="98"/>
    </location>
</feature>
<proteinExistence type="predicted"/>
<dbReference type="Pfam" id="PF01693">
    <property type="entry name" value="Cauli_VI"/>
    <property type="match status" value="1"/>
</dbReference>
<dbReference type="InterPro" id="IPR037056">
    <property type="entry name" value="RNase_H1_N_sf"/>
</dbReference>
<evidence type="ECO:0000313" key="4">
    <source>
        <dbReference type="Proteomes" id="UP000297245"/>
    </source>
</evidence>
<dbReference type="InterPro" id="IPR009027">
    <property type="entry name" value="Ribosomal_bL9/RNase_H1_N"/>
</dbReference>
<dbReference type="AlphaFoldDB" id="A0A4S8M7W7"/>
<sequence length="252" mass="28093">MSSLDHEETVSDTSSDELWSELEDLQPYMSQVPSRPCCRPQLYDRKSLNTQFKPKKFYLIFTGSAAGCYTTWADTSGRVVGVKGARHESYDTYDQAEHAWRQNCVSHHIHPVGFVDGTIYVHPPSSTQPRAITPPPAESQFTHSRSPLPNQSEQGTTVPRSSTPTSPSRSRVARAFFGEDSPRREVVPPSSRRRWAIMANGITGVFDAEDGDAVLEEARLRAIPVQAREVESLVEATEWLERLDLSTEGGSE</sequence>
<feature type="region of interest" description="Disordered" evidence="1">
    <location>
        <begin position="120"/>
        <end position="171"/>
    </location>
</feature>
<dbReference type="SUPFAM" id="SSF55658">
    <property type="entry name" value="L9 N-domain-like"/>
    <property type="match status" value="1"/>
</dbReference>
<protein>
    <recommendedName>
        <fullName evidence="2">Ribonuclease H1 N-terminal domain-containing protein</fullName>
    </recommendedName>
</protein>
<keyword evidence="4" id="KW-1185">Reference proteome</keyword>